<dbReference type="EMBL" id="CACVBS010000090">
    <property type="protein sequence ID" value="CAA7270559.1"/>
    <property type="molecule type" value="Genomic_DNA"/>
</dbReference>
<proteinExistence type="predicted"/>
<evidence type="ECO:0000313" key="2">
    <source>
        <dbReference type="Proteomes" id="UP000467700"/>
    </source>
</evidence>
<reference evidence="1 2" key="1">
    <citation type="submission" date="2020-01" db="EMBL/GenBank/DDBJ databases">
        <authorList>
            <person name="Gupta K D."/>
        </authorList>
    </citation>
    <scope>NUCLEOTIDE SEQUENCE [LARGE SCALE GENOMIC DNA]</scope>
</reference>
<organism evidence="1 2">
    <name type="scientific">Cyclocybe aegerita</name>
    <name type="common">Black poplar mushroom</name>
    <name type="synonym">Agrocybe aegerita</name>
    <dbReference type="NCBI Taxonomy" id="1973307"/>
    <lineage>
        <taxon>Eukaryota</taxon>
        <taxon>Fungi</taxon>
        <taxon>Dikarya</taxon>
        <taxon>Basidiomycota</taxon>
        <taxon>Agaricomycotina</taxon>
        <taxon>Agaricomycetes</taxon>
        <taxon>Agaricomycetidae</taxon>
        <taxon>Agaricales</taxon>
        <taxon>Agaricineae</taxon>
        <taxon>Bolbitiaceae</taxon>
        <taxon>Cyclocybe</taxon>
    </lineage>
</organism>
<protein>
    <submittedName>
        <fullName evidence="1">Uncharacterized protein</fullName>
    </submittedName>
</protein>
<dbReference type="OrthoDB" id="3064804at2759"/>
<keyword evidence="2" id="KW-1185">Reference proteome</keyword>
<evidence type="ECO:0000313" key="1">
    <source>
        <dbReference type="EMBL" id="CAA7270559.1"/>
    </source>
</evidence>
<gene>
    <name evidence="1" type="ORF">AAE3_LOCUS12635</name>
</gene>
<dbReference type="AlphaFoldDB" id="A0A8S0VUN0"/>
<comment type="caution">
    <text evidence="1">The sequence shown here is derived from an EMBL/GenBank/DDBJ whole genome shotgun (WGS) entry which is preliminary data.</text>
</comment>
<dbReference type="Proteomes" id="UP000467700">
    <property type="component" value="Unassembled WGS sequence"/>
</dbReference>
<name>A0A8S0VUN0_CYCAE</name>
<accession>A0A8S0VUN0</accession>
<sequence length="421" mass="47602">MERVFIFKTVSMTELDRERNMIKKERRANRAYIYIARLVIISNALAQRAFPTTLSFLSPSCLQVLVPLYSGTRVPRPVAMFSLNEPATPPPTIEVWHLLPLAYQRLAPGANSYGTFIAPPSMLAVLAMQCRRTVTLLKPHSPQRNSNLPSPTCCVEIEVLRGKAAMTRLDIVDEIDQAFEQHFGISAKFISDSIHCLNPFDPQEDTNDRIEQAITRYMRYSESFISDVIRRLNLSNPQEDVIDRIKQAVDRYFCAKICDMIDRSLLLDPPDVCKVSRREDNSSGADIEDSCHDYPMNVEMFSNAQNMSICDTVINNAGRDIIINNHNTYCDSEPSSRSVLSQFSNFFSSARSHIFQAAEVLRSMLPSGLSTTPEIHLEEKVAEDALKYPPLLHAKILLSKTSLCIQGFVSQTLTSVRYSFF</sequence>